<dbReference type="PANTHER" id="PTHR31414:SF18">
    <property type="entry name" value="TRANSMEMBRANE PROTEIN-RELATED"/>
    <property type="match status" value="1"/>
</dbReference>
<evidence type="ECO:0000256" key="1">
    <source>
        <dbReference type="SAM" id="MobiDB-lite"/>
    </source>
</evidence>
<organism evidence="4 5">
    <name type="scientific">Erythroxylum novogranatense</name>
    <dbReference type="NCBI Taxonomy" id="1862640"/>
    <lineage>
        <taxon>Eukaryota</taxon>
        <taxon>Viridiplantae</taxon>
        <taxon>Streptophyta</taxon>
        <taxon>Embryophyta</taxon>
        <taxon>Tracheophyta</taxon>
        <taxon>Spermatophyta</taxon>
        <taxon>Magnoliopsida</taxon>
        <taxon>eudicotyledons</taxon>
        <taxon>Gunneridae</taxon>
        <taxon>Pentapetalae</taxon>
        <taxon>rosids</taxon>
        <taxon>fabids</taxon>
        <taxon>Malpighiales</taxon>
        <taxon>Erythroxylaceae</taxon>
        <taxon>Erythroxylum</taxon>
    </lineage>
</organism>
<dbReference type="Proteomes" id="UP001159364">
    <property type="component" value="Linkage Group LG09"/>
</dbReference>
<feature type="region of interest" description="Disordered" evidence="1">
    <location>
        <begin position="511"/>
        <end position="532"/>
    </location>
</feature>
<accession>A0AAV8ST32</accession>
<protein>
    <submittedName>
        <fullName evidence="4">Uncharacterized protein</fullName>
    </submittedName>
</protein>
<feature type="transmembrane region" description="Helical" evidence="2">
    <location>
        <begin position="481"/>
        <end position="502"/>
    </location>
</feature>
<gene>
    <name evidence="4" type="ORF">K2173_019249</name>
</gene>
<sequence>MGSTQLSMPFVLLVLILGSGQPISSSASLPGTNHLKLDNASEGSREWDDTVRVDPLDNFKKYRGGYDITNKHYWSSTVFTGISGYAIAIVWLLIGILYGSFLLAVLCCCKSRRNRQLKHTSPCFKQRYIWIWRIFFSVLFTILAITASGLVLGGNAKYNSQAKTVLNIIIDTVNGASETIYNATRAMKGIRDNLGSTNQSIIGNFGASGKSISDASYFLTSISEKLDAEAANIHRQVKNNSRLIDEGLQIVYITTKVIIAWSLVGLIAGSVIGISRSRRRALRLIIVVCWFLTALCWLFFGLYFFLDNFSIDTCTALENFEENPYNSSLTSILPCDELLSAQPVLSNVGAGVYNLVNQINANLLAIQGSSTTFFSICNPFTAPPDNQYEPDDCPANTIRIKDIPEVLKELTCSDSSNGGCDKGQFIPASTSRTLTAYAISLQNLLDAYPGMENLVECLTIKNAFLEIISKHCRPLKRNAHIVWASMVCLAIIMVLLVVIWTVQVHHEQEHHYSDGPLKPHSNKANEFEHTEA</sequence>
<evidence type="ECO:0000313" key="4">
    <source>
        <dbReference type="EMBL" id="KAJ8755451.1"/>
    </source>
</evidence>
<feature type="transmembrane region" description="Helical" evidence="2">
    <location>
        <begin position="130"/>
        <end position="152"/>
    </location>
</feature>
<keyword evidence="5" id="KW-1185">Reference proteome</keyword>
<dbReference type="InterPro" id="IPR040283">
    <property type="entry name" value="DDB_G0292058-like"/>
</dbReference>
<feature type="transmembrane region" description="Helical" evidence="2">
    <location>
        <begin position="250"/>
        <end position="272"/>
    </location>
</feature>
<dbReference type="PANTHER" id="PTHR31414">
    <property type="entry name" value="TRANSMEMBRANE PROTEIN DDB_G0292058"/>
    <property type="match status" value="1"/>
</dbReference>
<name>A0AAV8ST32_9ROSI</name>
<feature type="compositionally biased region" description="Basic and acidic residues" evidence="1">
    <location>
        <begin position="523"/>
        <end position="532"/>
    </location>
</feature>
<feature type="chain" id="PRO_5043518819" evidence="3">
    <location>
        <begin position="21"/>
        <end position="532"/>
    </location>
</feature>
<proteinExistence type="predicted"/>
<evidence type="ECO:0000313" key="5">
    <source>
        <dbReference type="Proteomes" id="UP001159364"/>
    </source>
</evidence>
<reference evidence="4 5" key="1">
    <citation type="submission" date="2021-09" db="EMBL/GenBank/DDBJ databases">
        <title>Genomic insights and catalytic innovation underlie evolution of tropane alkaloids biosynthesis.</title>
        <authorList>
            <person name="Wang Y.-J."/>
            <person name="Tian T."/>
            <person name="Huang J.-P."/>
            <person name="Huang S.-X."/>
        </authorList>
    </citation>
    <scope>NUCLEOTIDE SEQUENCE [LARGE SCALE GENOMIC DNA]</scope>
    <source>
        <strain evidence="4">KIB-2018</strain>
        <tissue evidence="4">Leaf</tissue>
    </source>
</reference>
<dbReference type="GO" id="GO:0016020">
    <property type="term" value="C:membrane"/>
    <property type="evidence" value="ECO:0007669"/>
    <property type="project" value="TreeGrafter"/>
</dbReference>
<keyword evidence="2" id="KW-0812">Transmembrane</keyword>
<feature type="signal peptide" evidence="3">
    <location>
        <begin position="1"/>
        <end position="20"/>
    </location>
</feature>
<evidence type="ECO:0000256" key="3">
    <source>
        <dbReference type="SAM" id="SignalP"/>
    </source>
</evidence>
<comment type="caution">
    <text evidence="4">The sequence shown here is derived from an EMBL/GenBank/DDBJ whole genome shotgun (WGS) entry which is preliminary data.</text>
</comment>
<feature type="transmembrane region" description="Helical" evidence="2">
    <location>
        <begin position="82"/>
        <end position="109"/>
    </location>
</feature>
<keyword evidence="2" id="KW-1133">Transmembrane helix</keyword>
<keyword evidence="3" id="KW-0732">Signal</keyword>
<dbReference type="EMBL" id="JAIWQS010000009">
    <property type="protein sequence ID" value="KAJ8755451.1"/>
    <property type="molecule type" value="Genomic_DNA"/>
</dbReference>
<feature type="transmembrane region" description="Helical" evidence="2">
    <location>
        <begin position="284"/>
        <end position="306"/>
    </location>
</feature>
<evidence type="ECO:0000256" key="2">
    <source>
        <dbReference type="SAM" id="Phobius"/>
    </source>
</evidence>
<dbReference type="AlphaFoldDB" id="A0AAV8ST32"/>
<keyword evidence="2" id="KW-0472">Membrane</keyword>